<dbReference type="EMBL" id="GGLE01005317">
    <property type="protein sequence ID" value="MBY09443.1"/>
    <property type="molecule type" value="Transcribed_RNA"/>
</dbReference>
<dbReference type="GO" id="GO:0006351">
    <property type="term" value="P:DNA-templated transcription"/>
    <property type="evidence" value="ECO:0007669"/>
    <property type="project" value="InterPro"/>
</dbReference>
<sequence>MSQLKIQACSLVLKEHFGSAVESVGEELLKCQTRNLSQLVKNTGLSLSKVKEALRVLFHHNLVEYKPHAKGYVEYSIISDRVLHMIRFPCYAYCARTLYGEEGEIIVEEILHTGRACMSEVVRKVLERLQGSTKPETVKSKFIDLVETHFLRRVPYPDPSGDANAKVPSLILPDHETYRIPEIKLYLLSKVKREKEDPDEPPSKRIKVEETQMQPDQGIYWRVNYERFHTFMRDQMLVEAMERRVEVRGSEVIRAILRLGEKKGSAPKETFTPPVSRQEIFEILKKEISITQQELDSYLQVITEDVNDFVIKTEERGGMFRIDMQRVLRKLAEAHIVSVVQDRFGVKACRIFRLLLEKKFIEQKQIEELAMIPARDAKELTYKMFQEKFIMTKELPRTPDYAPSRMIYLFYADLCQVSQMLLEWCYKAIANSILRRAHVLQENKRVLDKQQRVDVIVASMEQSNAEPDQIEEVKEMVTPPERRELAYVKHITTKMELCEAQLDETIFVLQMFVDSLCK</sequence>
<comment type="subunit">
    <text evidence="6">Component of the RNA polymerase III (Pol III) complex consisting of 17 subunits.</text>
</comment>
<evidence type="ECO:0000256" key="4">
    <source>
        <dbReference type="ARBA" id="ARBA00023163"/>
    </source>
</evidence>
<evidence type="ECO:0000256" key="5">
    <source>
        <dbReference type="ARBA" id="ARBA00023242"/>
    </source>
</evidence>
<feature type="domain" description="RNA polymerase III subunit RPC82-related helix-turn-helix" evidence="8">
    <location>
        <begin position="8"/>
        <end position="65"/>
    </location>
</feature>
<accession>A0A2R5LIS0</accession>
<dbReference type="InterPro" id="IPR039748">
    <property type="entry name" value="RPC3"/>
</dbReference>
<evidence type="ECO:0000256" key="3">
    <source>
        <dbReference type="ARBA" id="ARBA00022478"/>
    </source>
</evidence>
<dbReference type="GO" id="GO:0005666">
    <property type="term" value="C:RNA polymerase III complex"/>
    <property type="evidence" value="ECO:0007669"/>
    <property type="project" value="UniProtKB-UniRule"/>
</dbReference>
<dbReference type="Pfam" id="PF20912">
    <property type="entry name" value="RPC3_helical"/>
    <property type="match status" value="1"/>
</dbReference>
<dbReference type="Pfam" id="PF05645">
    <property type="entry name" value="RNA_pol_Rpc82"/>
    <property type="match status" value="1"/>
</dbReference>
<keyword evidence="5 6" id="KW-0539">Nucleus</keyword>
<feature type="domain" description="RNA polymerase III Rpc82 C -terminal" evidence="7">
    <location>
        <begin position="141"/>
        <end position="331"/>
    </location>
</feature>
<dbReference type="AlphaFoldDB" id="A0A2R5LIS0"/>
<proteinExistence type="inferred from homology"/>
<dbReference type="GO" id="GO:0003697">
    <property type="term" value="F:single-stranded DNA binding"/>
    <property type="evidence" value="ECO:0007669"/>
    <property type="project" value="UniProtKB-UniRule"/>
</dbReference>
<evidence type="ECO:0000259" key="7">
    <source>
        <dbReference type="Pfam" id="PF05645"/>
    </source>
</evidence>
<dbReference type="InterPro" id="IPR055207">
    <property type="entry name" value="POLR3C_WHD"/>
</dbReference>
<dbReference type="PANTHER" id="PTHR12949:SF0">
    <property type="entry name" value="DNA-DIRECTED RNA POLYMERASE III SUBUNIT RPC3"/>
    <property type="match status" value="1"/>
</dbReference>
<evidence type="ECO:0000259" key="8">
    <source>
        <dbReference type="Pfam" id="PF08221"/>
    </source>
</evidence>
<evidence type="ECO:0000256" key="1">
    <source>
        <dbReference type="ARBA" id="ARBA00004123"/>
    </source>
</evidence>
<reference evidence="10" key="1">
    <citation type="submission" date="2018-03" db="EMBL/GenBank/DDBJ databases">
        <title>The relapsing fever spirochete Borrelia turicatae persists in the highly oxidative environment of its soft-bodied tick vector.</title>
        <authorList>
            <person name="Bourret T.J."/>
            <person name="Boyle W.K."/>
            <person name="Valenzuela J.G."/>
            <person name="Oliveira F."/>
            <person name="Lopez J.E."/>
        </authorList>
    </citation>
    <scope>NUCLEOTIDE SEQUENCE</scope>
    <source>
        <strain evidence="10">Kansas strain/isolate</strain>
        <tissue evidence="10">Salivary glands</tissue>
    </source>
</reference>
<dbReference type="InterPro" id="IPR013197">
    <property type="entry name" value="RNA_pol_III_RPC82-rel_HTH"/>
</dbReference>
<dbReference type="InterPro" id="IPR036388">
    <property type="entry name" value="WH-like_DNA-bd_sf"/>
</dbReference>
<organism evidence="10">
    <name type="scientific">Ornithodoros turicata</name>
    <dbReference type="NCBI Taxonomy" id="34597"/>
    <lineage>
        <taxon>Eukaryota</taxon>
        <taxon>Metazoa</taxon>
        <taxon>Ecdysozoa</taxon>
        <taxon>Arthropoda</taxon>
        <taxon>Chelicerata</taxon>
        <taxon>Arachnida</taxon>
        <taxon>Acari</taxon>
        <taxon>Parasitiformes</taxon>
        <taxon>Ixodida</taxon>
        <taxon>Ixodoidea</taxon>
        <taxon>Argasidae</taxon>
        <taxon>Ornithodorinae</taxon>
        <taxon>Ornithodoros</taxon>
    </lineage>
</organism>
<keyword evidence="3 6" id="KW-0240">DNA-directed RNA polymerase</keyword>
<dbReference type="PANTHER" id="PTHR12949">
    <property type="entry name" value="RNA POLYMERASE III DNA DIRECTED -RELATED"/>
    <property type="match status" value="1"/>
</dbReference>
<protein>
    <recommendedName>
        <fullName evidence="6">DNA-directed RNA polymerase III subunit RPC3</fullName>
        <shortName evidence="6">RNA polymerase III subunit C3</shortName>
    </recommendedName>
</protein>
<name>A0A2R5LIS0_9ACAR</name>
<dbReference type="Pfam" id="PF22536">
    <property type="entry name" value="WHD_POLR3C"/>
    <property type="match status" value="1"/>
</dbReference>
<dbReference type="InterPro" id="IPR008806">
    <property type="entry name" value="RNA_pol_III_Rpc82_C"/>
</dbReference>
<evidence type="ECO:0000259" key="9">
    <source>
        <dbReference type="Pfam" id="PF22536"/>
    </source>
</evidence>
<feature type="domain" description="DNA-directed RNA polymerase III subunit RPC3 winged-helix" evidence="9">
    <location>
        <begin position="337"/>
        <end position="411"/>
    </location>
</feature>
<dbReference type="Gene3D" id="6.10.140.1450">
    <property type="match status" value="1"/>
</dbReference>
<evidence type="ECO:0000256" key="6">
    <source>
        <dbReference type="RuleBase" id="RU367076"/>
    </source>
</evidence>
<keyword evidence="4 6" id="KW-0804">Transcription</keyword>
<dbReference type="FunFam" id="1.10.10.10:FF:000199">
    <property type="entry name" value="DNA-directed RNA polymerase III subunit RPC3"/>
    <property type="match status" value="1"/>
</dbReference>
<dbReference type="Gene3D" id="1.10.10.10">
    <property type="entry name" value="Winged helix-like DNA-binding domain superfamily/Winged helix DNA-binding domain"/>
    <property type="match status" value="4"/>
</dbReference>
<evidence type="ECO:0000256" key="2">
    <source>
        <dbReference type="ARBA" id="ARBA00007206"/>
    </source>
</evidence>
<comment type="function">
    <text evidence="6">DNA-dependent RNA polymerase catalyzes the transcription of DNA into RNA using the four ribonucleoside triphosphates as substrates. Specific core component of RNA polymerase III which synthesizes small RNAs, such as 5S rRNA and tRNAs.</text>
</comment>
<comment type="subcellular location">
    <subcellularLocation>
        <location evidence="1 6">Nucleus</location>
    </subcellularLocation>
</comment>
<evidence type="ECO:0000313" key="10">
    <source>
        <dbReference type="EMBL" id="MBY09443.1"/>
    </source>
</evidence>
<dbReference type="Pfam" id="PF08221">
    <property type="entry name" value="HTH_9"/>
    <property type="match status" value="1"/>
</dbReference>
<comment type="similarity">
    <text evidence="2 6">Belongs to the eukaryotic RPC3/POLR3C RNA polymerase subunit family.</text>
</comment>